<dbReference type="PANTHER" id="PTHR37523">
    <property type="entry name" value="METALLOPHOSPHOESTERASE"/>
    <property type="match status" value="1"/>
</dbReference>
<proteinExistence type="predicted"/>
<dbReference type="PANTHER" id="PTHR37523:SF1">
    <property type="entry name" value="CALCINEURIN-LIKE PHOSPHOESTERASE DOMAIN-CONTAINING PROTEIN"/>
    <property type="match status" value="1"/>
</dbReference>
<name>A0A6N0NWU9_9CREN</name>
<organism evidence="2 3">
    <name type="scientific">Metallosphaera tengchongensis</name>
    <dbReference type="NCBI Taxonomy" id="1532350"/>
    <lineage>
        <taxon>Archaea</taxon>
        <taxon>Thermoproteota</taxon>
        <taxon>Thermoprotei</taxon>
        <taxon>Sulfolobales</taxon>
        <taxon>Sulfolobaceae</taxon>
        <taxon>Metallosphaera</taxon>
    </lineage>
</organism>
<dbReference type="RefSeq" id="WP_174631968.1">
    <property type="nucleotide sequence ID" value="NZ_CP049074.1"/>
</dbReference>
<evidence type="ECO:0000313" key="3">
    <source>
        <dbReference type="Proteomes" id="UP000509301"/>
    </source>
</evidence>
<protein>
    <submittedName>
        <fullName evidence="2">Phosphoesterase</fullName>
    </submittedName>
</protein>
<dbReference type="SUPFAM" id="SSF56300">
    <property type="entry name" value="Metallo-dependent phosphatases"/>
    <property type="match status" value="1"/>
</dbReference>
<dbReference type="InterPro" id="IPR029052">
    <property type="entry name" value="Metallo-depent_PP-like"/>
</dbReference>
<dbReference type="AlphaFoldDB" id="A0A6N0NWU9"/>
<evidence type="ECO:0000259" key="1">
    <source>
        <dbReference type="Pfam" id="PF00149"/>
    </source>
</evidence>
<dbReference type="OrthoDB" id="50367at2157"/>
<dbReference type="InterPro" id="IPR004843">
    <property type="entry name" value="Calcineurin-like_PHP"/>
</dbReference>
<dbReference type="Gene3D" id="3.60.21.10">
    <property type="match status" value="1"/>
</dbReference>
<reference evidence="2 3" key="1">
    <citation type="submission" date="2020-02" db="EMBL/GenBank/DDBJ databases">
        <title>Comparative genome analysis reveals the metabolism and evolution of the thermophilic archaeal genus Metallosphaera.</title>
        <authorList>
            <person name="Jiang C."/>
        </authorList>
    </citation>
    <scope>NUCLEOTIDE SEQUENCE [LARGE SCALE GENOMIC DNA]</scope>
    <source>
        <strain evidence="2 3">Ric-A</strain>
    </source>
</reference>
<accession>A0A6N0NWU9</accession>
<dbReference type="Pfam" id="PF00149">
    <property type="entry name" value="Metallophos"/>
    <property type="match status" value="1"/>
</dbReference>
<dbReference type="GO" id="GO:0016787">
    <property type="term" value="F:hydrolase activity"/>
    <property type="evidence" value="ECO:0007669"/>
    <property type="project" value="InterPro"/>
</dbReference>
<dbReference type="GeneID" id="55642303"/>
<dbReference type="KEGG" id="mten:GWK48_10125"/>
<dbReference type="EMBL" id="CP049074">
    <property type="protein sequence ID" value="QKR00697.1"/>
    <property type="molecule type" value="Genomic_DNA"/>
</dbReference>
<gene>
    <name evidence="2" type="ORF">GWK48_10125</name>
</gene>
<evidence type="ECO:0000313" key="2">
    <source>
        <dbReference type="EMBL" id="QKR00697.1"/>
    </source>
</evidence>
<feature type="domain" description="Calcineurin-like phosphoesterase" evidence="1">
    <location>
        <begin position="5"/>
        <end position="251"/>
    </location>
</feature>
<dbReference type="Proteomes" id="UP000509301">
    <property type="component" value="Chromosome"/>
</dbReference>
<keyword evidence="3" id="KW-1185">Reference proteome</keyword>
<sequence>MPHEIKILFTSDIHGSERVFKKAFNAAKMFNVDHLIFGGDMFSKDFLIIFRRNETGKYFLENKEVNWKTIEEESLISGKLPIVVEQREAEELGNREVMKKIILERIEWQAERWLKIQEEKLRDAQLKVHWNLGNDDPLEIDPWLRERGIDLTEGKVVEIDDINLVSTGYVNPTPFNTYRESPESTIYMRLEGLLEKVNPRETILNVHAPPINTKLDMAKTKRGREHVGSASVRELIEKFSPLVGLHGHVHESWGIDKIGDTKLINPGSQYYEGVFRGALLVLERQLEKGLIKTYKVRTLDLITG</sequence>